<dbReference type="GO" id="GO:0005829">
    <property type="term" value="C:cytosol"/>
    <property type="evidence" value="ECO:0007669"/>
    <property type="project" value="TreeGrafter"/>
</dbReference>
<evidence type="ECO:0000259" key="1">
    <source>
        <dbReference type="Pfam" id="PF01926"/>
    </source>
</evidence>
<evidence type="ECO:0000313" key="2">
    <source>
        <dbReference type="EMBL" id="QTA80015.1"/>
    </source>
</evidence>
<dbReference type="CDD" id="cd00882">
    <property type="entry name" value="Ras_like_GTPase"/>
    <property type="match status" value="1"/>
</dbReference>
<dbReference type="EMBL" id="CP061799">
    <property type="protein sequence ID" value="QTA80015.1"/>
    <property type="molecule type" value="Genomic_DNA"/>
</dbReference>
<dbReference type="GO" id="GO:0030488">
    <property type="term" value="P:tRNA methylation"/>
    <property type="evidence" value="ECO:0007669"/>
    <property type="project" value="TreeGrafter"/>
</dbReference>
<reference evidence="2" key="1">
    <citation type="journal article" date="2021" name="Microb. Physiol.">
        <title>Proteogenomic Insights into the Physiology of Marine, Sulfate-Reducing, Filamentous Desulfonema limicola and Desulfonema magnum.</title>
        <authorList>
            <person name="Schnaars V."/>
            <person name="Wohlbrand L."/>
            <person name="Scheve S."/>
            <person name="Hinrichs C."/>
            <person name="Reinhardt R."/>
            <person name="Rabus R."/>
        </authorList>
    </citation>
    <scope>NUCLEOTIDE SEQUENCE</scope>
    <source>
        <strain evidence="2">5ac10</strain>
    </source>
</reference>
<dbReference type="Proteomes" id="UP000663720">
    <property type="component" value="Chromosome"/>
</dbReference>
<dbReference type="InterPro" id="IPR027417">
    <property type="entry name" value="P-loop_NTPase"/>
</dbReference>
<dbReference type="InterPro" id="IPR021871">
    <property type="entry name" value="DUF3482"/>
</dbReference>
<dbReference type="GO" id="GO:0005525">
    <property type="term" value="F:GTP binding"/>
    <property type="evidence" value="ECO:0007669"/>
    <property type="project" value="InterPro"/>
</dbReference>
<sequence length="482" mass="54637">MNPGMIPEFAIVGHPNEGKSSVVSTLAEDDSVRVSPVPGETIQCQTFPVSIDGQEIIRFTDTPGFQNPRQTLEWMKNYQGKDSEIVDSFCQFHKDNPDFKDDCELFSPIARGAGIIYVVDGSRPLRSTDKAEMDVLRLTGRPRMAIINCKEDQADYLEQWKNEFRKHFNSVRVFNAHKATYAERIELLETLKSIDQDWQPFLEKVISAFKKEWEHRNTLVVDIIYSMFIQCLQFSISRNFTDKSGTDTIKKKLQNEFNRSLEKMEKNAHEQIRKLFKHNIFNYDLPAHSILNENLFNEQTWQLLGLTQKQLITAAGIAGGAIGAAIDVAAAGLTFGIFTAIGGAAGAGWAALGGAKKLAKNKIVGMNLGGQQIKIGPVDNIQFFYILMDRALIFYSHIINWAHGRRDYSLVPIEKKSDPVKSGFTAEWDENTKKICTSFFKAVRSNDEKHIEDSRDLVKEIIKQALIKISHSERKYGLMFKQ</sequence>
<dbReference type="PANTHER" id="PTHR42714:SF7">
    <property type="entry name" value="G DOMAIN-CONTAINING PROTEIN"/>
    <property type="match status" value="1"/>
</dbReference>
<keyword evidence="3" id="KW-1185">Reference proteome</keyword>
<dbReference type="InterPro" id="IPR006073">
    <property type="entry name" value="GTP-bd"/>
</dbReference>
<organism evidence="2 3">
    <name type="scientific">Desulfonema limicola</name>
    <dbReference type="NCBI Taxonomy" id="45656"/>
    <lineage>
        <taxon>Bacteria</taxon>
        <taxon>Pseudomonadati</taxon>
        <taxon>Thermodesulfobacteriota</taxon>
        <taxon>Desulfobacteria</taxon>
        <taxon>Desulfobacterales</taxon>
        <taxon>Desulfococcaceae</taxon>
        <taxon>Desulfonema</taxon>
    </lineage>
</organism>
<dbReference type="RefSeq" id="WP_207691696.1">
    <property type="nucleotide sequence ID" value="NZ_CP061799.1"/>
</dbReference>
<accession>A0A975B7K1</accession>
<dbReference type="Pfam" id="PF01926">
    <property type="entry name" value="MMR_HSR1"/>
    <property type="match status" value="1"/>
</dbReference>
<proteinExistence type="predicted"/>
<dbReference type="AlphaFoldDB" id="A0A975B7K1"/>
<feature type="domain" description="G" evidence="1">
    <location>
        <begin position="9"/>
        <end position="85"/>
    </location>
</feature>
<name>A0A975B7K1_9BACT</name>
<dbReference type="Pfam" id="PF11981">
    <property type="entry name" value="DUF3482"/>
    <property type="match status" value="1"/>
</dbReference>
<dbReference type="PANTHER" id="PTHR42714">
    <property type="entry name" value="TRNA MODIFICATION GTPASE GTPBP3"/>
    <property type="match status" value="1"/>
</dbReference>
<dbReference type="SUPFAM" id="SSF52540">
    <property type="entry name" value="P-loop containing nucleoside triphosphate hydrolases"/>
    <property type="match status" value="1"/>
</dbReference>
<dbReference type="KEGG" id="dli:dnl_23010"/>
<gene>
    <name evidence="2" type="ORF">dnl_23010</name>
</gene>
<dbReference type="GO" id="GO:0002098">
    <property type="term" value="P:tRNA wobble uridine modification"/>
    <property type="evidence" value="ECO:0007669"/>
    <property type="project" value="TreeGrafter"/>
</dbReference>
<protein>
    <submittedName>
        <fullName evidence="2">GTP-binding domain-containing protein, DUF3482</fullName>
    </submittedName>
</protein>
<dbReference type="Gene3D" id="3.40.50.300">
    <property type="entry name" value="P-loop containing nucleotide triphosphate hydrolases"/>
    <property type="match status" value="1"/>
</dbReference>
<evidence type="ECO:0000313" key="3">
    <source>
        <dbReference type="Proteomes" id="UP000663720"/>
    </source>
</evidence>